<sequence>FERGDEKSSLKPPPAKSRTLNRSSPVLAARKNLAGGFCVDDSSKLRSPIETRIGPPNAAVERLELLRICIMSNILEISPCPKFQEYRVRRKFEFGIPVSFPTTGASSVDGLGVVSELFKLLPPIFDELLNIHLAATTTFFSAGDAARYFQPVEPRLPNLTNSRIKRSNLFRRRRYWGSKAKEAEFEAKDPINLRLAKAKGRNFFIFDSDLVISLLGAFSRFNFSCSMHLEVYVSFDFCKQVVVVCIKLTASFVLASFSFNC</sequence>
<dbReference type="WBParaSite" id="nRc.2.0.1.t22142-RA">
    <property type="protein sequence ID" value="nRc.2.0.1.t22142-RA"/>
    <property type="gene ID" value="nRc.2.0.1.g22142"/>
</dbReference>
<dbReference type="Proteomes" id="UP000887565">
    <property type="component" value="Unplaced"/>
</dbReference>
<proteinExistence type="predicted"/>
<protein>
    <submittedName>
        <fullName evidence="3">Uncharacterized protein</fullName>
    </submittedName>
</protein>
<evidence type="ECO:0000256" key="1">
    <source>
        <dbReference type="SAM" id="MobiDB-lite"/>
    </source>
</evidence>
<feature type="region of interest" description="Disordered" evidence="1">
    <location>
        <begin position="1"/>
        <end position="22"/>
    </location>
</feature>
<reference evidence="3" key="1">
    <citation type="submission" date="2022-11" db="UniProtKB">
        <authorList>
            <consortium name="WormBaseParasite"/>
        </authorList>
    </citation>
    <scope>IDENTIFICATION</scope>
</reference>
<organism evidence="2 3">
    <name type="scientific">Romanomermis culicivorax</name>
    <name type="common">Nematode worm</name>
    <dbReference type="NCBI Taxonomy" id="13658"/>
    <lineage>
        <taxon>Eukaryota</taxon>
        <taxon>Metazoa</taxon>
        <taxon>Ecdysozoa</taxon>
        <taxon>Nematoda</taxon>
        <taxon>Enoplea</taxon>
        <taxon>Dorylaimia</taxon>
        <taxon>Mermithida</taxon>
        <taxon>Mermithoidea</taxon>
        <taxon>Mermithidae</taxon>
        <taxon>Romanomermis</taxon>
    </lineage>
</organism>
<name>A0A915J6P9_ROMCU</name>
<accession>A0A915J6P9</accession>
<keyword evidence="2" id="KW-1185">Reference proteome</keyword>
<dbReference type="AlphaFoldDB" id="A0A915J6P9"/>
<evidence type="ECO:0000313" key="3">
    <source>
        <dbReference type="WBParaSite" id="nRc.2.0.1.t22142-RA"/>
    </source>
</evidence>
<evidence type="ECO:0000313" key="2">
    <source>
        <dbReference type="Proteomes" id="UP000887565"/>
    </source>
</evidence>